<dbReference type="EMBL" id="JAQQWL010000013">
    <property type="protein sequence ID" value="KAK8042833.1"/>
    <property type="molecule type" value="Genomic_DNA"/>
</dbReference>
<organism evidence="3 4">
    <name type="scientific">Apiospora phragmitis</name>
    <dbReference type="NCBI Taxonomy" id="2905665"/>
    <lineage>
        <taxon>Eukaryota</taxon>
        <taxon>Fungi</taxon>
        <taxon>Dikarya</taxon>
        <taxon>Ascomycota</taxon>
        <taxon>Pezizomycotina</taxon>
        <taxon>Sordariomycetes</taxon>
        <taxon>Xylariomycetidae</taxon>
        <taxon>Amphisphaeriales</taxon>
        <taxon>Apiosporaceae</taxon>
        <taxon>Apiospora</taxon>
    </lineage>
</organism>
<feature type="region of interest" description="Disordered" evidence="1">
    <location>
        <begin position="468"/>
        <end position="495"/>
    </location>
</feature>
<reference evidence="3 4" key="1">
    <citation type="submission" date="2023-01" db="EMBL/GenBank/DDBJ databases">
        <title>Analysis of 21 Apiospora genomes using comparative genomics revels a genus with tremendous synthesis potential of carbohydrate active enzymes and secondary metabolites.</title>
        <authorList>
            <person name="Sorensen T."/>
        </authorList>
    </citation>
    <scope>NUCLEOTIDE SEQUENCE [LARGE SCALE GENOMIC DNA]</scope>
    <source>
        <strain evidence="3 4">CBS 135458</strain>
    </source>
</reference>
<name>A0ABR1T8D2_9PEZI</name>
<dbReference type="RefSeq" id="XP_066709686.1">
    <property type="nucleotide sequence ID" value="XM_066864725.1"/>
</dbReference>
<protein>
    <submittedName>
        <fullName evidence="3">Nicotinamide n-methyltransferase</fullName>
    </submittedName>
</protein>
<evidence type="ECO:0000313" key="4">
    <source>
        <dbReference type="Proteomes" id="UP001480595"/>
    </source>
</evidence>
<keyword evidence="2" id="KW-0472">Membrane</keyword>
<feature type="transmembrane region" description="Helical" evidence="2">
    <location>
        <begin position="421"/>
        <end position="444"/>
    </location>
</feature>
<dbReference type="GeneID" id="92097788"/>
<evidence type="ECO:0000256" key="1">
    <source>
        <dbReference type="SAM" id="MobiDB-lite"/>
    </source>
</evidence>
<gene>
    <name evidence="3" type="ORF">PG994_013316</name>
</gene>
<keyword evidence="4" id="KW-1185">Reference proteome</keyword>
<proteinExistence type="predicted"/>
<keyword evidence="2" id="KW-1133">Transmembrane helix</keyword>
<comment type="caution">
    <text evidence="3">The sequence shown here is derived from an EMBL/GenBank/DDBJ whole genome shotgun (WGS) entry which is preliminary data.</text>
</comment>
<dbReference type="Proteomes" id="UP001480595">
    <property type="component" value="Unassembled WGS sequence"/>
</dbReference>
<keyword evidence="2" id="KW-0812">Transmembrane</keyword>
<accession>A0ABR1T8D2</accession>
<evidence type="ECO:0000313" key="3">
    <source>
        <dbReference type="EMBL" id="KAK8042833.1"/>
    </source>
</evidence>
<sequence length="495" mass="55880">MGDTSSPIRTKRLFNWDSNYMGKADENTPFLVWKELILEEQQFTDPLDEFLTQKYTPLNRIAAWMDDSSRTYSGVMTDAEFRENLTEKRLGHETLPDALIRRIHIPSPHPETISSLICSVPKNQAAVLGGFLKRHIKGEGLVSLRFVDAMNTFVMECHLPFWVWGDRAAGTKRQDDRETRDGGSLRKTEDLSFLARPTELDVDKGEYPAADCLYEAQSSCVVTGYNNSYWTAISLADTYFYPGGIDNDAPDCDENEDMLPFYKDEKDLDPLTIDTVCSPSKIALAHKDGHANPVHQSYEWVTGSMSVLEQLQATLIKLINACDHFDQYELPILIGPESSNQLLLPPIQEIRQSILELHILQDDLLDICRQAEYFKQKFDLLLSVVDNSATVLQQQNHTANFTYIQYFGAPTLAAGLFQANVLAGATFVRFLLSSVVIAILGFMVQRLQDMCSWSTLWDRLILSHLPSRPQATEEPPKATYNETSRVNGGPPLGWP</sequence>
<evidence type="ECO:0000256" key="2">
    <source>
        <dbReference type="SAM" id="Phobius"/>
    </source>
</evidence>